<dbReference type="Pfam" id="PF14364">
    <property type="entry name" value="DUF4408"/>
    <property type="match status" value="1"/>
</dbReference>
<evidence type="ECO:0000259" key="2">
    <source>
        <dbReference type="Pfam" id="PF14364"/>
    </source>
</evidence>
<proteinExistence type="predicted"/>
<dbReference type="InterPro" id="IPR025520">
    <property type="entry name" value="DUF4408"/>
</dbReference>
<keyword evidence="1" id="KW-0812">Transmembrane</keyword>
<feature type="domain" description="DUF4408" evidence="2">
    <location>
        <begin position="55"/>
        <end position="87"/>
    </location>
</feature>
<gene>
    <name evidence="3" type="ORF">GH714_034130</name>
</gene>
<evidence type="ECO:0000256" key="1">
    <source>
        <dbReference type="SAM" id="Phobius"/>
    </source>
</evidence>
<keyword evidence="1" id="KW-1133">Transmembrane helix</keyword>
<dbReference type="EMBL" id="JAAGAX010000009">
    <property type="protein sequence ID" value="KAF2304586.1"/>
    <property type="molecule type" value="Genomic_DNA"/>
</dbReference>
<dbReference type="Proteomes" id="UP000467840">
    <property type="component" value="Chromosome 16"/>
</dbReference>
<organism evidence="3 4">
    <name type="scientific">Hevea brasiliensis</name>
    <name type="common">Para rubber tree</name>
    <name type="synonym">Siphonia brasiliensis</name>
    <dbReference type="NCBI Taxonomy" id="3981"/>
    <lineage>
        <taxon>Eukaryota</taxon>
        <taxon>Viridiplantae</taxon>
        <taxon>Streptophyta</taxon>
        <taxon>Embryophyta</taxon>
        <taxon>Tracheophyta</taxon>
        <taxon>Spermatophyta</taxon>
        <taxon>Magnoliopsida</taxon>
        <taxon>eudicotyledons</taxon>
        <taxon>Gunneridae</taxon>
        <taxon>Pentapetalae</taxon>
        <taxon>rosids</taxon>
        <taxon>fabids</taxon>
        <taxon>Malpighiales</taxon>
        <taxon>Euphorbiaceae</taxon>
        <taxon>Crotonoideae</taxon>
        <taxon>Micrandreae</taxon>
        <taxon>Hevea</taxon>
    </lineage>
</organism>
<name>A0A6A6LX40_HEVBR</name>
<dbReference type="PANTHER" id="PTHR33098">
    <property type="entry name" value="COTTON FIBER (DUF761)"/>
    <property type="match status" value="1"/>
</dbReference>
<comment type="caution">
    <text evidence="3">The sequence shown here is derived from an EMBL/GenBank/DDBJ whole genome shotgun (WGS) entry which is preliminary data.</text>
</comment>
<feature type="transmembrane region" description="Helical" evidence="1">
    <location>
        <begin position="26"/>
        <end position="51"/>
    </location>
</feature>
<accession>A0A6A6LX40</accession>
<sequence length="298" mass="33921">MANLFQTSVLRSSRSEGAMWGAKLTLFSGGIISTVILFKVAIIPFAFDLILRALPRIWTSLRIWLAPPYIYIILNFIIITIAASSTLQYKNDRDTKPSSTRTQFLSTEKSPGNLWQHIDVDEEDVKPVHFAKTINPSPEPCSSCDSGLTDSGKPLRMEKETTMTTTTTIEPPEEAAEDTMEEMWKIIMEGKRKMQSRQLKKSETWYTAPRVVVATGAAADAAATIDDDDDMDPVAWAWRQLRKSETFGERASLKEEKSMSQDELNRRIEAFINKFNNEIRLQRQESYQHFIEMVNRGV</sequence>
<dbReference type="Pfam" id="PF05553">
    <property type="entry name" value="DUF761"/>
    <property type="match status" value="1"/>
</dbReference>
<feature type="transmembrane region" description="Helical" evidence="1">
    <location>
        <begin position="63"/>
        <end position="83"/>
    </location>
</feature>
<dbReference type="InterPro" id="IPR008480">
    <property type="entry name" value="DUF761_pln"/>
</dbReference>
<protein>
    <recommendedName>
        <fullName evidence="2">DUF4408 domain-containing protein</fullName>
    </recommendedName>
</protein>
<keyword evidence="1" id="KW-0472">Membrane</keyword>
<keyword evidence="4" id="KW-1185">Reference proteome</keyword>
<dbReference type="PANTHER" id="PTHR33098:SF114">
    <property type="entry name" value="DUF4408 DOMAIN-CONTAINING PROTEIN"/>
    <property type="match status" value="1"/>
</dbReference>
<evidence type="ECO:0000313" key="4">
    <source>
        <dbReference type="Proteomes" id="UP000467840"/>
    </source>
</evidence>
<evidence type="ECO:0000313" key="3">
    <source>
        <dbReference type="EMBL" id="KAF2304586.1"/>
    </source>
</evidence>
<dbReference type="AlphaFoldDB" id="A0A6A6LX40"/>
<reference evidence="3 4" key="1">
    <citation type="journal article" date="2020" name="Mol. Plant">
        <title>The Chromosome-Based Rubber Tree Genome Provides New Insights into Spurge Genome Evolution and Rubber Biosynthesis.</title>
        <authorList>
            <person name="Liu J."/>
            <person name="Shi C."/>
            <person name="Shi C.C."/>
            <person name="Li W."/>
            <person name="Zhang Q.J."/>
            <person name="Zhang Y."/>
            <person name="Li K."/>
            <person name="Lu H.F."/>
            <person name="Shi C."/>
            <person name="Zhu S.T."/>
            <person name="Xiao Z.Y."/>
            <person name="Nan H."/>
            <person name="Yue Y."/>
            <person name="Zhu X.G."/>
            <person name="Wu Y."/>
            <person name="Hong X.N."/>
            <person name="Fan G.Y."/>
            <person name="Tong Y."/>
            <person name="Zhang D."/>
            <person name="Mao C.L."/>
            <person name="Liu Y.L."/>
            <person name="Hao S.J."/>
            <person name="Liu W.Q."/>
            <person name="Lv M.Q."/>
            <person name="Zhang H.B."/>
            <person name="Liu Y."/>
            <person name="Hu-Tang G.R."/>
            <person name="Wang J.P."/>
            <person name="Wang J.H."/>
            <person name="Sun Y.H."/>
            <person name="Ni S.B."/>
            <person name="Chen W.B."/>
            <person name="Zhang X.C."/>
            <person name="Jiao Y.N."/>
            <person name="Eichler E.E."/>
            <person name="Li G.H."/>
            <person name="Liu X."/>
            <person name="Gao L.Z."/>
        </authorList>
    </citation>
    <scope>NUCLEOTIDE SEQUENCE [LARGE SCALE GENOMIC DNA]</scope>
    <source>
        <strain evidence="4">cv. GT1</strain>
        <tissue evidence="3">Leaf</tissue>
    </source>
</reference>